<dbReference type="EnsemblMetazoa" id="G9069.1">
    <property type="protein sequence ID" value="G9069.1:cds"/>
    <property type="gene ID" value="G9069"/>
</dbReference>
<evidence type="ECO:0000313" key="3">
    <source>
        <dbReference type="Proteomes" id="UP000005408"/>
    </source>
</evidence>
<sequence length="1348" mass="153488">MAHVIKVVAALDLGGTYVGYGYRNMRDHAKEVQFPEWGPHHASKTKSCVLLTPTRHFHSLGDEAEQKFAELRKTGESPGWFYCQNIKRMLMDKQDYIKCHNKQTLPVMDMLTAVLRFFSSHLLARCGEGAEEETLTPSNVRWVINLPMKARDDIVTVLSSAAIKAGLDSRSLSFIPEVESMLTAAKAHPKSKPVTGSEKTLCICDIGGSSVRVAKLEMDGTDGSVTNVDLEYSVEVGGHLMDERFLKFLRNVIGAYIVQAFEDFLPVPMLEFMNLFELNKTNMAPEFSKKYIFGIPHALMKKFKFLVPSFRGKDVFSPSPRYGEKVTMTENSLVADESVVWFFLKEAVDKVLEFLQSAFEKLRVSEDTTVILTGGHSQYWKLRDVMRQRFTRRQVIYMDAPSESALIGAIMVAKEIEAKHIFESLPIEIQRMSSEERDVFFAALQRGQFAENDVTINVIGHVGSSPKSLIRSFAMGGARENKKTKENLRMFMGRRKHIVKNKAGLDNSYTTFILPVPYNWKSLYIHGKDILNNDHDTSSVWCNTESYKAIYRSHHPTSPRRKRVEGDETPEYETTPTPRDLGTTPTPRDLGVRHNQNVDQLHSVHIRELGSESDVFQGRQSLLDWRPVYVLLYSLNQIITDSVQDSESVPRSRQTSLLDFLTTWVKMIFTFTKTTHRGHPHIVLFGTHHQEQKETFVRSRSDIVIKQLDKYFSGSPVRQWLSLDPLLRGNVENERDLGLERLRQTIMDIANKHKGSEWFPRHWVSFYDRLMSRKREGHKVISSNVFRKYNTVHSEPLEKQQELEVFLKYHVSIGNFLDFSHVDHHNYIFLDPCVIGDELNVLYNLEKNEKQSKSSPYKEAVIQKSTLLQYLALDRVKGQGQVILGTLLDLGLLVKPMLYDSHGNLIDPTYLIMPALLPVHSTTSLREKLFAEKKCITMRFHGHGYFPFSVFQRLLSSVVSVWSVVNFSGKPLLAADVGAFSLDSFHRLVLACHEECIDVYIYHKSGSVYVNPTVTRNVRHFLELNLTRILCVTSSVKQTTQFVHSVTDNVIHVTTKEKTETEFQVNDAIFVTEVATCNCFSSCYASVDQLQKEDNWKCEKHGVGGRSRDLLGVWYPVEETFPDPVHEGQCQSNCRGLREYLLSKSPSEQLVGRLARRLDPQVIPTIAQKLGLTQIEVRRVRDSAARSTAEPTAGSTAWRQSFQTLQNAVRKHSLTLGDLQEAIVSAGVGKHVMCQGFRIFHETDEIPEEYLERSVSRRELAAMALNISRDVFPLAVELDISSQDVLALLQRPIERDPVANIRDVLTQWYLYSELKPTFRVLVMALLEVGFDLVCATTALDQSSSNSLF</sequence>
<accession>A0A8W8P4Q1</accession>
<dbReference type="Gene3D" id="3.30.420.40">
    <property type="match status" value="1"/>
</dbReference>
<feature type="compositionally biased region" description="Basic residues" evidence="1">
    <location>
        <begin position="552"/>
        <end position="563"/>
    </location>
</feature>
<protein>
    <recommendedName>
        <fullName evidence="4">Heat shock 70 kDa protein 12A</fullName>
    </recommendedName>
</protein>
<name>A0A8W8P4Q1_MAGGI</name>
<evidence type="ECO:0008006" key="4">
    <source>
        <dbReference type="Google" id="ProtNLM"/>
    </source>
</evidence>
<dbReference type="PANTHER" id="PTHR14187:SF5">
    <property type="entry name" value="HEAT SHOCK 70 KDA PROTEIN 12A"/>
    <property type="match status" value="1"/>
</dbReference>
<evidence type="ECO:0000256" key="1">
    <source>
        <dbReference type="SAM" id="MobiDB-lite"/>
    </source>
</evidence>
<dbReference type="OMA" id="QTTQFVH"/>
<evidence type="ECO:0000313" key="2">
    <source>
        <dbReference type="EnsemblMetazoa" id="G9069.1:cds"/>
    </source>
</evidence>
<organism evidence="2 3">
    <name type="scientific">Magallana gigas</name>
    <name type="common">Pacific oyster</name>
    <name type="synonym">Crassostrea gigas</name>
    <dbReference type="NCBI Taxonomy" id="29159"/>
    <lineage>
        <taxon>Eukaryota</taxon>
        <taxon>Metazoa</taxon>
        <taxon>Spiralia</taxon>
        <taxon>Lophotrochozoa</taxon>
        <taxon>Mollusca</taxon>
        <taxon>Bivalvia</taxon>
        <taxon>Autobranchia</taxon>
        <taxon>Pteriomorphia</taxon>
        <taxon>Ostreida</taxon>
        <taxon>Ostreoidea</taxon>
        <taxon>Ostreidae</taxon>
        <taxon>Magallana</taxon>
    </lineage>
</organism>
<dbReference type="PANTHER" id="PTHR14187">
    <property type="entry name" value="ALPHA KINASE/ELONGATION FACTOR 2 KINASE"/>
    <property type="match status" value="1"/>
</dbReference>
<dbReference type="OrthoDB" id="6123292at2759"/>
<proteinExistence type="predicted"/>
<dbReference type="Proteomes" id="UP000005408">
    <property type="component" value="Unassembled WGS sequence"/>
</dbReference>
<dbReference type="SUPFAM" id="SSF53067">
    <property type="entry name" value="Actin-like ATPase domain"/>
    <property type="match status" value="1"/>
</dbReference>
<reference evidence="2" key="1">
    <citation type="submission" date="2022-08" db="UniProtKB">
        <authorList>
            <consortium name="EnsemblMetazoa"/>
        </authorList>
    </citation>
    <scope>IDENTIFICATION</scope>
    <source>
        <strain evidence="2">05x7-T-G4-1.051#20</strain>
    </source>
</reference>
<keyword evidence="3" id="KW-1185">Reference proteome</keyword>
<feature type="region of interest" description="Disordered" evidence="1">
    <location>
        <begin position="552"/>
        <end position="592"/>
    </location>
</feature>
<dbReference type="InterPro" id="IPR043129">
    <property type="entry name" value="ATPase_NBD"/>
</dbReference>